<dbReference type="Proteomes" id="UP001458880">
    <property type="component" value="Unassembled WGS sequence"/>
</dbReference>
<gene>
    <name evidence="2" type="ORF">QE152_g4927</name>
</gene>
<proteinExistence type="predicted"/>
<organism evidence="2 3">
    <name type="scientific">Popillia japonica</name>
    <name type="common">Japanese beetle</name>
    <dbReference type="NCBI Taxonomy" id="7064"/>
    <lineage>
        <taxon>Eukaryota</taxon>
        <taxon>Metazoa</taxon>
        <taxon>Ecdysozoa</taxon>
        <taxon>Arthropoda</taxon>
        <taxon>Hexapoda</taxon>
        <taxon>Insecta</taxon>
        <taxon>Pterygota</taxon>
        <taxon>Neoptera</taxon>
        <taxon>Endopterygota</taxon>
        <taxon>Coleoptera</taxon>
        <taxon>Polyphaga</taxon>
        <taxon>Scarabaeiformia</taxon>
        <taxon>Scarabaeidae</taxon>
        <taxon>Rutelinae</taxon>
        <taxon>Popillia</taxon>
    </lineage>
</organism>
<dbReference type="Pfam" id="PF21049">
    <property type="entry name" value="CFA69_ARM_rpt"/>
    <property type="match status" value="1"/>
</dbReference>
<dbReference type="InterPro" id="IPR048733">
    <property type="entry name" value="CFA69_ARM_dom"/>
</dbReference>
<evidence type="ECO:0000259" key="1">
    <source>
        <dbReference type="Pfam" id="PF21049"/>
    </source>
</evidence>
<comment type="caution">
    <text evidence="2">The sequence shown here is derived from an EMBL/GenBank/DDBJ whole genome shotgun (WGS) entry which is preliminary data.</text>
</comment>
<dbReference type="EMBL" id="JASPKY010000027">
    <property type="protein sequence ID" value="KAK9751571.1"/>
    <property type="molecule type" value="Genomic_DNA"/>
</dbReference>
<protein>
    <recommendedName>
        <fullName evidence="1">Cilia- and flagella-associated protein 69 ARM repeats domain-containing protein</fullName>
    </recommendedName>
</protein>
<sequence length="920" mass="106794">MTDPCKNYKTRRNPCELIQRAVELVENPLSADYVDRHVIIINDYLEACHCGICVPHLPYVIKLLYLFSEKVTTTPAYRECFINLLKLCSSPPMLTKTSDVLTFSYEIQEYFTVFGYLLVVLQDSDIFTLTLESIKSTFSTKDTGTFCVSKTVRNEALAKSSLPDTICEMMCIVNQNIYYKLLETAEYLLELDDTCKKFVQNGMINLVLERSYPNWATSEHNILTCFTAKQVNIPHFDLSIGILWKLLQTKQKYPEIYVDHLVRDNTWRSVQCMLRMLSISKTKKQKRNNLVALLLCILKLNDVDISGEMANDLAILCARFELNSTQTWASNIIFSQETYDYSFKKLLLLAISYFPRNSNITRFLIERQLVLAILRVVTPEIELNWNDKQRCKLMRYALLALCEILECTIDDFIKYNGPARLLKMVEAFMKSQIRCCTVIACLHCILKSLTVDAETVIEAYDEQNASDVIFELLIYINNLDILSKQMQQVLACTFCVAELFCGHCDCYREDIIQLCLHCIARCSNPLKEDFLINPRILVACLDYLREYLASCPETLQFFITRGGVYVILDALERSPISVQLVALTMLVDLCDEGSCIPYLLTWRGNNTSLIPLLLNIFRLENDKIGVKTTNRGIIADTERPLMGEKQFRLTFRSSKDSNSSPAIMDILGSCRPKIYALLCFINCHKSEIVATVNAHYKISEPLSKDDEITKLLIENYLPLKFGEIWVELKHDVERAGIRPVIYDQKILSIMVRRFYKWSLFIKNAQEDLAREQYHKESIEEKIFYNHLIEEKIFYNHLRESHLPDALDALDDLRYFARCTENVFRLMAKMKQNDQLRNTLEYDPEFYIKFHMTFMRSLSVTPVFNQKVSIRSNIIIEPNTQNTLLEMVSPCNSVWDYKARQDQNLQESDSDIDKYRSRGFF</sequence>
<dbReference type="InterPro" id="IPR048732">
    <property type="entry name" value="CFA69"/>
</dbReference>
<dbReference type="GO" id="GO:0097225">
    <property type="term" value="C:sperm midpiece"/>
    <property type="evidence" value="ECO:0007669"/>
    <property type="project" value="TreeGrafter"/>
</dbReference>
<keyword evidence="3" id="KW-1185">Reference proteome</keyword>
<feature type="domain" description="Cilia- and flagella-associated protein 69 ARM repeats" evidence="1">
    <location>
        <begin position="19"/>
        <end position="727"/>
    </location>
</feature>
<evidence type="ECO:0000313" key="3">
    <source>
        <dbReference type="Proteomes" id="UP001458880"/>
    </source>
</evidence>
<dbReference type="PANTHER" id="PTHR14716:SF0">
    <property type="entry name" value="CILIA- AND FLAGELLA-ASSOCIATED PROTEIN 69"/>
    <property type="match status" value="1"/>
</dbReference>
<dbReference type="GO" id="GO:1902093">
    <property type="term" value="P:positive regulation of flagellated sperm motility"/>
    <property type="evidence" value="ECO:0007669"/>
    <property type="project" value="TreeGrafter"/>
</dbReference>
<name>A0AAW1MZ80_POPJA</name>
<dbReference type="PANTHER" id="PTHR14716">
    <property type="entry name" value="CILIA- AND FLAGELLA-ASSOCIATED PROTEIN 69"/>
    <property type="match status" value="1"/>
</dbReference>
<dbReference type="InterPro" id="IPR016024">
    <property type="entry name" value="ARM-type_fold"/>
</dbReference>
<accession>A0AAW1MZ80</accession>
<dbReference type="AlphaFoldDB" id="A0AAW1MZ80"/>
<evidence type="ECO:0000313" key="2">
    <source>
        <dbReference type="EMBL" id="KAK9751571.1"/>
    </source>
</evidence>
<reference evidence="2 3" key="1">
    <citation type="journal article" date="2024" name="BMC Genomics">
        <title>De novo assembly and annotation of Popillia japonica's genome with initial clues to its potential as an invasive pest.</title>
        <authorList>
            <person name="Cucini C."/>
            <person name="Boschi S."/>
            <person name="Funari R."/>
            <person name="Cardaioli E."/>
            <person name="Iannotti N."/>
            <person name="Marturano G."/>
            <person name="Paoli F."/>
            <person name="Bruttini M."/>
            <person name="Carapelli A."/>
            <person name="Frati F."/>
            <person name="Nardi F."/>
        </authorList>
    </citation>
    <scope>NUCLEOTIDE SEQUENCE [LARGE SCALE GENOMIC DNA]</scope>
    <source>
        <strain evidence="2">DMR45628</strain>
    </source>
</reference>
<dbReference type="SUPFAM" id="SSF48371">
    <property type="entry name" value="ARM repeat"/>
    <property type="match status" value="1"/>
</dbReference>
<dbReference type="GO" id="GO:0097730">
    <property type="term" value="C:non-motile cilium"/>
    <property type="evidence" value="ECO:0007669"/>
    <property type="project" value="TreeGrafter"/>
</dbReference>